<comment type="caution">
    <text evidence="2">The sequence shown here is derived from an EMBL/GenBank/DDBJ whole genome shotgun (WGS) entry which is preliminary data.</text>
</comment>
<dbReference type="Gene3D" id="3.30.70.1880">
    <property type="entry name" value="Protein of unknown function DUF881"/>
    <property type="match status" value="1"/>
</dbReference>
<sequence length="233" mass="25299">MKLIKKEWRIPLFIALLMFGLLVSTQYSTNQALENSLASQSEADLVTLVKSLNEKRVQLETDYAELSSTKRSLVEKATAGSNLASSLTTELSRFGVVSGTVPLHGPGLVISITGDSNLIDYDLIDLVNELWVSGAEAVAINEHRILYHTLISQGTDENGNLVITVDNKPLLSPVIVKVIGDPDTLEKGLTFTGGIIDNFNTLFQVFPVIKKQEDVVIPAAAPPKNFSHLKEAA</sequence>
<accession>A0ABT1Y0H4</accession>
<dbReference type="PANTHER" id="PTHR37313">
    <property type="entry name" value="UPF0749 PROTEIN RV1825"/>
    <property type="match status" value="1"/>
</dbReference>
<dbReference type="PANTHER" id="PTHR37313:SF2">
    <property type="entry name" value="UPF0749 PROTEIN YLXX"/>
    <property type="match status" value="1"/>
</dbReference>
<dbReference type="Pfam" id="PF05949">
    <property type="entry name" value="DUF881"/>
    <property type="match status" value="1"/>
</dbReference>
<dbReference type="Proteomes" id="UP001524944">
    <property type="component" value="Unassembled WGS sequence"/>
</dbReference>
<evidence type="ECO:0000313" key="2">
    <source>
        <dbReference type="EMBL" id="MCR6544372.1"/>
    </source>
</evidence>
<evidence type="ECO:0000256" key="1">
    <source>
        <dbReference type="ARBA" id="ARBA00009108"/>
    </source>
</evidence>
<proteinExistence type="inferred from homology"/>
<dbReference type="RefSeq" id="WP_089609858.1">
    <property type="nucleotide sequence ID" value="NZ_CP022121.1"/>
</dbReference>
<gene>
    <name evidence="2" type="ORF">NVS47_02400</name>
</gene>
<keyword evidence="3" id="KW-1185">Reference proteome</keyword>
<dbReference type="InterPro" id="IPR010273">
    <property type="entry name" value="DUF881"/>
</dbReference>
<dbReference type="EMBL" id="JANPWE010000001">
    <property type="protein sequence ID" value="MCR6544372.1"/>
    <property type="molecule type" value="Genomic_DNA"/>
</dbReference>
<organism evidence="2 3">
    <name type="scientific">Dehalobacterium formicoaceticum</name>
    <dbReference type="NCBI Taxonomy" id="51515"/>
    <lineage>
        <taxon>Bacteria</taxon>
        <taxon>Bacillati</taxon>
        <taxon>Bacillota</taxon>
        <taxon>Clostridia</taxon>
        <taxon>Eubacteriales</taxon>
        <taxon>Peptococcaceae</taxon>
        <taxon>Dehalobacterium</taxon>
    </lineage>
</organism>
<name>A0ABT1Y0H4_9FIRM</name>
<comment type="similarity">
    <text evidence="1">Belongs to the UPF0749 family.</text>
</comment>
<evidence type="ECO:0000313" key="3">
    <source>
        <dbReference type="Proteomes" id="UP001524944"/>
    </source>
</evidence>
<protein>
    <submittedName>
        <fullName evidence="2">DUF881 domain-containing protein</fullName>
    </submittedName>
</protein>
<reference evidence="2 3" key="1">
    <citation type="submission" date="2022-08" db="EMBL/GenBank/DDBJ databases">
        <title>Proteogenomics of the novel Dehalobacterium formicoaceticum strain EZ94 highlights a key role of methyltransferases during anaerobic dichloromethane degradation.</title>
        <authorList>
            <person name="Wasmund K."/>
        </authorList>
    </citation>
    <scope>NUCLEOTIDE SEQUENCE [LARGE SCALE GENOMIC DNA]</scope>
    <source>
        <strain evidence="2 3">EZ94</strain>
    </source>
</reference>